<evidence type="ECO:0000256" key="8">
    <source>
        <dbReference type="ARBA" id="ARBA00023242"/>
    </source>
</evidence>
<protein>
    <submittedName>
        <fullName evidence="13">Uncharacterized protein</fullName>
    </submittedName>
</protein>
<evidence type="ECO:0000256" key="3">
    <source>
        <dbReference type="ARBA" id="ARBA00022448"/>
    </source>
</evidence>
<dbReference type="Pfam" id="PF10607">
    <property type="entry name" value="CTLH"/>
    <property type="match status" value="1"/>
</dbReference>
<dbReference type="PANTHER" id="PTHR31431">
    <property type="entry name" value="NUCLEOPORIN NUP188 HOMOLOG"/>
    <property type="match status" value="1"/>
</dbReference>
<dbReference type="InterPro" id="IPR044840">
    <property type="entry name" value="Nup188"/>
</dbReference>
<dbReference type="GO" id="GO:0044611">
    <property type="term" value="C:nuclear pore inner ring"/>
    <property type="evidence" value="ECO:0007669"/>
    <property type="project" value="TreeGrafter"/>
</dbReference>
<accession>A0AAQ3M9M5</accession>
<comment type="function">
    <text evidence="1">Involved in the proteasome-dependent degradation of fructose-1,6-bisphosphatase.</text>
</comment>
<keyword evidence="9" id="KW-0479">Metal-binding</keyword>
<evidence type="ECO:0000256" key="5">
    <source>
        <dbReference type="ARBA" id="ARBA00022927"/>
    </source>
</evidence>
<dbReference type="Pfam" id="PF21093">
    <property type="entry name" value="Nup188_N-subdom_III"/>
    <property type="match status" value="1"/>
</dbReference>
<dbReference type="InterPro" id="IPR006595">
    <property type="entry name" value="CTLH_C"/>
</dbReference>
<keyword evidence="5" id="KW-0653">Protein transport</keyword>
<evidence type="ECO:0000256" key="1">
    <source>
        <dbReference type="ARBA" id="ARBA00002343"/>
    </source>
</evidence>
<evidence type="ECO:0000259" key="11">
    <source>
        <dbReference type="PROSITE" id="PS50897"/>
    </source>
</evidence>
<evidence type="ECO:0000256" key="9">
    <source>
        <dbReference type="PROSITE-ProRule" id="PRU01215"/>
    </source>
</evidence>
<dbReference type="InterPro" id="IPR044063">
    <property type="entry name" value="ZF_RING_GID"/>
</dbReference>
<keyword evidence="9" id="KW-0862">Zinc</keyword>
<feature type="domain" description="RING-Gid-type" evidence="12">
    <location>
        <begin position="2146"/>
        <end position="2207"/>
    </location>
</feature>
<dbReference type="PROSITE" id="PS50896">
    <property type="entry name" value="LISH"/>
    <property type="match status" value="1"/>
</dbReference>
<dbReference type="SMART" id="SM00668">
    <property type="entry name" value="CTLH"/>
    <property type="match status" value="1"/>
</dbReference>
<keyword evidence="7" id="KW-0906">Nuclear pore complex</keyword>
<feature type="zinc finger region" description="RING-Gid-type" evidence="9">
    <location>
        <begin position="2146"/>
        <end position="2207"/>
    </location>
</feature>
<keyword evidence="9" id="KW-0863">Zinc-finger</keyword>
<keyword evidence="4" id="KW-0509">mRNA transport</keyword>
<dbReference type="PROSITE" id="PS50897">
    <property type="entry name" value="CTLH"/>
    <property type="match status" value="1"/>
</dbReference>
<feature type="coiled-coil region" evidence="10">
    <location>
        <begin position="1854"/>
        <end position="1921"/>
    </location>
</feature>
<evidence type="ECO:0000256" key="7">
    <source>
        <dbReference type="ARBA" id="ARBA00023132"/>
    </source>
</evidence>
<dbReference type="Proteomes" id="UP001303373">
    <property type="component" value="Chromosome 8"/>
</dbReference>
<evidence type="ECO:0000259" key="12">
    <source>
        <dbReference type="PROSITE" id="PS51867"/>
    </source>
</evidence>
<keyword evidence="8" id="KW-0539">Nucleus</keyword>
<dbReference type="GO" id="GO:0006606">
    <property type="term" value="P:protein import into nucleus"/>
    <property type="evidence" value="ECO:0007669"/>
    <property type="project" value="TreeGrafter"/>
</dbReference>
<dbReference type="InterPro" id="IPR041634">
    <property type="entry name" value="Nup188_C"/>
</dbReference>
<comment type="subcellular location">
    <subcellularLocation>
        <location evidence="2">Nucleus</location>
        <location evidence="2">Nuclear pore complex</location>
    </subcellularLocation>
</comment>
<dbReference type="PROSITE" id="PS51867">
    <property type="entry name" value="ZF_RING_GID"/>
    <property type="match status" value="1"/>
</dbReference>
<evidence type="ECO:0000256" key="2">
    <source>
        <dbReference type="ARBA" id="ARBA00004567"/>
    </source>
</evidence>
<organism evidence="13 14">
    <name type="scientific">Acrodontium crateriforme</name>
    <dbReference type="NCBI Taxonomy" id="150365"/>
    <lineage>
        <taxon>Eukaryota</taxon>
        <taxon>Fungi</taxon>
        <taxon>Dikarya</taxon>
        <taxon>Ascomycota</taxon>
        <taxon>Pezizomycotina</taxon>
        <taxon>Dothideomycetes</taxon>
        <taxon>Dothideomycetidae</taxon>
        <taxon>Mycosphaerellales</taxon>
        <taxon>Teratosphaeriaceae</taxon>
        <taxon>Acrodontium</taxon>
    </lineage>
</organism>
<dbReference type="InterPro" id="IPR024964">
    <property type="entry name" value="CTLH/CRA"/>
</dbReference>
<dbReference type="EMBL" id="CP138587">
    <property type="protein sequence ID" value="WPH02591.1"/>
    <property type="molecule type" value="Genomic_DNA"/>
</dbReference>
<keyword evidence="6" id="KW-0811">Translocation</keyword>
<evidence type="ECO:0000256" key="10">
    <source>
        <dbReference type="SAM" id="Coils"/>
    </source>
</evidence>
<dbReference type="GO" id="GO:0061630">
    <property type="term" value="F:ubiquitin protein ligase activity"/>
    <property type="evidence" value="ECO:0007669"/>
    <property type="project" value="InterPro"/>
</dbReference>
<evidence type="ECO:0000313" key="13">
    <source>
        <dbReference type="EMBL" id="WPH02591.1"/>
    </source>
</evidence>
<name>A0AAQ3M9M5_9PEZI</name>
<dbReference type="SMART" id="SM00757">
    <property type="entry name" value="CRA"/>
    <property type="match status" value="1"/>
</dbReference>
<keyword evidence="3" id="KW-0813">Transport</keyword>
<dbReference type="InterPro" id="IPR013144">
    <property type="entry name" value="CRA_dom"/>
</dbReference>
<reference evidence="13 14" key="1">
    <citation type="submission" date="2023-11" db="EMBL/GenBank/DDBJ databases">
        <title>An acidophilic fungus is an integral part of prey digestion in a carnivorous sundew plant.</title>
        <authorList>
            <person name="Tsai I.J."/>
        </authorList>
    </citation>
    <scope>NUCLEOTIDE SEQUENCE [LARGE SCALE GENOMIC DNA]</scope>
    <source>
        <strain evidence="13">169a</strain>
    </source>
</reference>
<dbReference type="GO" id="GO:0006405">
    <property type="term" value="P:RNA export from nucleus"/>
    <property type="evidence" value="ECO:0007669"/>
    <property type="project" value="TreeGrafter"/>
</dbReference>
<evidence type="ECO:0000256" key="4">
    <source>
        <dbReference type="ARBA" id="ARBA00022816"/>
    </source>
</evidence>
<evidence type="ECO:0000313" key="14">
    <source>
        <dbReference type="Proteomes" id="UP001303373"/>
    </source>
</evidence>
<keyword evidence="10" id="KW-0175">Coiled coil</keyword>
<sequence>MAATAESDYFPSLDKCLAGNERLISWRTAYRLNFQHETAILGSPAYRFIESKEAENILRNALNPFPSPSATTKSEFETKTAPIQVSQASGDGYNLEEIKKDALWLSADVKIGELHALRMAIIEWQERPANKILLDYAEGQNTASTNQSFSSTALAQSTANFLRSSIGNTGAPADTEDARKERLIRVFLEEKESILKYHVDNGVMKDFRNEGPQAHPWIDSIACIEFIKSEFSEGAHTRDPQYFKATQERQLALLDSKARNLIQVLRALLSRNYASRAACPTKLVKEWFHLMEELVFLQDPQNVTLEQDVSPINCLIALVSLSMLSLPQATSQLEESLSNLAHGGAQYPDLGDNSNDDYFLDQDCVAKVQKVLAWAACCNITVAGPAIYAWGLITARIRDMAVIQKRIRERLAIQDGTKKVGTAPPSEEEGIWEKRFKIVQEYTDQNDAQDDPPLFLAQAAVDGMNVYTLIAAMGNVTSSSWDSNAQPGTAFESRFTLFDLLRESLAVVPYSTDVLEAILAVFGSEHDGKSANDIPFSHLLARTFLDDDEQFRPRVLSQALVRYPYELSPMLRLLTKLACASSHNSSGPPAVVQILEKLERLTTMVPANFRAYRLESEDEGSNEMLLTDALAVFRHRKATFFGQSGQRAIGNGDENRPRAVVSVPAGTSGMIVKEEPPRVLSLTHPHSGLHYLGLLLATRLPNSEFIPAIPESMLDRGTTADVINLISAVLSACLRQHDGAQEAIAVLDSLSTELLVHGQQGIVPVIADTFEMELLAHLDQSPEDGSLDLSIACVRFFNTLSEISPEKVWAMLSRSSLLGANGGASALAAVVGGTEVALGQYRFLTSCVRLYSNLLKDAVSGLVKRKAPTRKATNRFDTPPEHVDLTPERVMQSVLSLYQRIILDAFQDLQGLRFISPGEKQDIASTMMTSFTAVIRWTYGLEDQTALTTKSANEQKEKIASVLQKPAEMIIRAFVSEGNASPLISALGDLFTSGVGASDNDLPTDLRASLIQQVESTCSFVTALVQTARQLSPKNAAIMGTALLRGMPVFVALYAAESSYKASLSSLLGELVQSVAFEDNDPMSVLGLLSSDTSKLFLAIISQLDRPLCDEEVEAKMWDFLATVLGGRQQWFAIYLLTGTLPKSRPKKAENNETAKTKSLLTLALDELSNITLLAPERAKAMLKFVAVAQNVWIWATNDIRSRTDFLQQAVAFLQNLQKNVSRAKMSEALLANELQMAAYLCDIFAVSIHAGLETGDGALLTLLKDNMSFFAERAAVTDAYKQSLHQNLSRNLKSKYPQCNLMDFRRSAANPAPYGESFFYDLELAATVLDHDSAWNPGAVRERNAGRGFVDEFRRANTNLSVVDAQINLLNSWKALASALCDCVEQEPVLQGTLAKAAVSCLESNASANLEIPGMPAILQTRAELAFGIISKLVSIKSSDSTMKGLLPVAWDILNSAPVDYEVASAPDDLRYYRLLLQILYLSVQPYAYMEPDVSFRPTRDAATKNEPEMYLLAPGAAVCLVEIVRKTIAPGFRALCGNLHSNILLALPGDFALLTGLLQAILSVHGVASVHQQIAEVVQNSSVIRGALSLYSWADQLAETMNDDPVYGEVSMSFLLPLSSVPQIAEQMALDGVLSQLANANLSNYFRKPGGKGPFDEPRRMFSIWNQGFLPLCLNILDAVGPPMAAEVTGFVNSFAQQLRRAETALQPTVPSLSRPHAGDVTLGLLTEAHNLLVIGRILQSDIARGAADGVNASEIPPLDLNLTEIRDHIAALPRTTRSLGDKVVATNEREAIWAITPVSGSSDNLLAQKVHREMTEAGALDIQNMAEKLTSIKLDHDSHLLLDQPLLRLPHELLRKNLKAAQRQMEITNKHATTTLQSSSSQSSDDALAAIDATLAKAQTLKRKLEALHAEERALHQQQKARIEHIQALHEIPSLADVKYDAWASTRLNRLLVDYLLRQGYANSAQELAQRQGIEDLTDTGVFEECGRIEKCLRNGRVQEALAWCGELKPALKKMNSPLEMELRLQQFIELARSGDMSKLMDAVIHARKHLAAGADSEFGLRAGGLLAYPPETFVEPYRTLYSSSRYDQLATLFLKTHHELFALPAQPLLHIALSAGLSALKTPSCHSKYALRPNDLTGAPVCPICSTELNELAKSVPYAHHTKSYMEDDPVVLPNGRVFGRERLRILNEKLGTTKGMVKDPSEGQGKGTEWSEDVLKKVFIS</sequence>
<dbReference type="InterPro" id="IPR006594">
    <property type="entry name" value="LisH"/>
</dbReference>
<dbReference type="GO" id="GO:0017056">
    <property type="term" value="F:structural constituent of nuclear pore"/>
    <property type="evidence" value="ECO:0007669"/>
    <property type="project" value="InterPro"/>
</dbReference>
<evidence type="ECO:0000256" key="6">
    <source>
        <dbReference type="ARBA" id="ARBA00023010"/>
    </source>
</evidence>
<dbReference type="Pfam" id="PF18378">
    <property type="entry name" value="Nup188_C"/>
    <property type="match status" value="1"/>
</dbReference>
<dbReference type="GO" id="GO:0008270">
    <property type="term" value="F:zinc ion binding"/>
    <property type="evidence" value="ECO:0007669"/>
    <property type="project" value="UniProtKB-KW"/>
</dbReference>
<proteinExistence type="predicted"/>
<dbReference type="InterPro" id="IPR048883">
    <property type="entry name" value="Nup188_N-subdom_III"/>
</dbReference>
<dbReference type="PANTHER" id="PTHR31431:SF1">
    <property type="entry name" value="NUCLEOPORIN NUP188"/>
    <property type="match status" value="1"/>
</dbReference>
<gene>
    <name evidence="13" type="ORF">R9X50_00545600</name>
</gene>
<dbReference type="Gene3D" id="1.25.10.70">
    <property type="match status" value="1"/>
</dbReference>
<feature type="domain" description="CTLH" evidence="11">
    <location>
        <begin position="1985"/>
        <end position="2042"/>
    </location>
</feature>
<keyword evidence="14" id="KW-1185">Reference proteome</keyword>
<dbReference type="GO" id="GO:0051028">
    <property type="term" value="P:mRNA transport"/>
    <property type="evidence" value="ECO:0007669"/>
    <property type="project" value="UniProtKB-KW"/>
</dbReference>